<gene>
    <name evidence="9" type="ORF">LTRI10_LOCUS6002</name>
</gene>
<evidence type="ECO:0000256" key="6">
    <source>
        <dbReference type="ARBA" id="ARBA00022918"/>
    </source>
</evidence>
<keyword evidence="1" id="KW-0808">Transferase</keyword>
<keyword evidence="10" id="KW-1185">Reference proteome</keyword>
<dbReference type="GO" id="GO:0016787">
    <property type="term" value="F:hydrolase activity"/>
    <property type="evidence" value="ECO:0007669"/>
    <property type="project" value="UniProtKB-KW"/>
</dbReference>
<keyword evidence="6" id="KW-0695">RNA-directed DNA polymerase</keyword>
<proteinExistence type="predicted"/>
<dbReference type="Pfam" id="PF17917">
    <property type="entry name" value="RT_RNaseH"/>
    <property type="match status" value="1"/>
</dbReference>
<keyword evidence="2" id="KW-0548">Nucleotidyltransferase</keyword>
<feature type="compositionally biased region" description="Basic and acidic residues" evidence="7">
    <location>
        <begin position="36"/>
        <end position="46"/>
    </location>
</feature>
<evidence type="ECO:0000259" key="8">
    <source>
        <dbReference type="Pfam" id="PF17917"/>
    </source>
</evidence>
<feature type="compositionally biased region" description="Basic and acidic residues" evidence="7">
    <location>
        <begin position="58"/>
        <end position="67"/>
    </location>
</feature>
<evidence type="ECO:0000256" key="7">
    <source>
        <dbReference type="SAM" id="MobiDB-lite"/>
    </source>
</evidence>
<reference evidence="9 10" key="1">
    <citation type="submission" date="2024-04" db="EMBL/GenBank/DDBJ databases">
        <authorList>
            <person name="Fracassetti M."/>
        </authorList>
    </citation>
    <scope>NUCLEOTIDE SEQUENCE [LARGE SCALE GENOMIC DNA]</scope>
</reference>
<evidence type="ECO:0000256" key="2">
    <source>
        <dbReference type="ARBA" id="ARBA00022695"/>
    </source>
</evidence>
<evidence type="ECO:0000256" key="3">
    <source>
        <dbReference type="ARBA" id="ARBA00022722"/>
    </source>
</evidence>
<evidence type="ECO:0000313" key="10">
    <source>
        <dbReference type="Proteomes" id="UP001497516"/>
    </source>
</evidence>
<evidence type="ECO:0000256" key="1">
    <source>
        <dbReference type="ARBA" id="ARBA00022679"/>
    </source>
</evidence>
<feature type="domain" description="Reverse transcriptase RNase H-like" evidence="8">
    <location>
        <begin position="76"/>
        <end position="140"/>
    </location>
</feature>
<keyword evidence="3" id="KW-0540">Nuclease</keyword>
<evidence type="ECO:0000256" key="4">
    <source>
        <dbReference type="ARBA" id="ARBA00022759"/>
    </source>
</evidence>
<feature type="region of interest" description="Disordered" evidence="7">
    <location>
        <begin position="31"/>
        <end position="73"/>
    </location>
</feature>
<dbReference type="Proteomes" id="UP001497516">
    <property type="component" value="Chromosome 10"/>
</dbReference>
<name>A0AAV2CRJ9_9ROSI</name>
<dbReference type="SUPFAM" id="SSF56672">
    <property type="entry name" value="DNA/RNA polymerases"/>
    <property type="match status" value="1"/>
</dbReference>
<dbReference type="InterPro" id="IPR041373">
    <property type="entry name" value="RT_RNaseH"/>
</dbReference>
<dbReference type="AlphaFoldDB" id="A0AAV2CRJ9"/>
<dbReference type="EMBL" id="OZ034814">
    <property type="protein sequence ID" value="CAL1358448.1"/>
    <property type="molecule type" value="Genomic_DNA"/>
</dbReference>
<dbReference type="PANTHER" id="PTHR48475:SF2">
    <property type="entry name" value="RIBONUCLEASE H"/>
    <property type="match status" value="1"/>
</dbReference>
<keyword evidence="4" id="KW-0255">Endonuclease</keyword>
<protein>
    <recommendedName>
        <fullName evidence="8">Reverse transcriptase RNase H-like domain-containing protein</fullName>
    </recommendedName>
</protein>
<organism evidence="9 10">
    <name type="scientific">Linum trigynum</name>
    <dbReference type="NCBI Taxonomy" id="586398"/>
    <lineage>
        <taxon>Eukaryota</taxon>
        <taxon>Viridiplantae</taxon>
        <taxon>Streptophyta</taxon>
        <taxon>Embryophyta</taxon>
        <taxon>Tracheophyta</taxon>
        <taxon>Spermatophyta</taxon>
        <taxon>Magnoliopsida</taxon>
        <taxon>eudicotyledons</taxon>
        <taxon>Gunneridae</taxon>
        <taxon>Pentapetalae</taxon>
        <taxon>rosids</taxon>
        <taxon>fabids</taxon>
        <taxon>Malpighiales</taxon>
        <taxon>Linaceae</taxon>
        <taxon>Linum</taxon>
    </lineage>
</organism>
<evidence type="ECO:0000313" key="9">
    <source>
        <dbReference type="EMBL" id="CAL1358448.1"/>
    </source>
</evidence>
<sequence>MGAVEEEMEIEDRVKSHGQQLSNMQEILSQILTMHKTKDAPEKTKETPQSSRKKRAKGKETREDRRNISGHHMERKKVISAENHCMTIEKAVLAFILAARKLRPYFQGHQVTILSNLPLKKILRGMDVSGRMTKWAVELSVHDIAYAPRPSINGQVLADFFA</sequence>
<dbReference type="GO" id="GO:0004519">
    <property type="term" value="F:endonuclease activity"/>
    <property type="evidence" value="ECO:0007669"/>
    <property type="project" value="UniProtKB-KW"/>
</dbReference>
<dbReference type="GO" id="GO:0003964">
    <property type="term" value="F:RNA-directed DNA polymerase activity"/>
    <property type="evidence" value="ECO:0007669"/>
    <property type="project" value="UniProtKB-KW"/>
</dbReference>
<dbReference type="PANTHER" id="PTHR48475">
    <property type="entry name" value="RIBONUCLEASE H"/>
    <property type="match status" value="1"/>
</dbReference>
<accession>A0AAV2CRJ9</accession>
<evidence type="ECO:0000256" key="5">
    <source>
        <dbReference type="ARBA" id="ARBA00022801"/>
    </source>
</evidence>
<dbReference type="InterPro" id="IPR043502">
    <property type="entry name" value="DNA/RNA_pol_sf"/>
</dbReference>
<keyword evidence="5" id="KW-0378">Hydrolase</keyword>